<accession>A0A419SMY7</accession>
<proteinExistence type="inferred from homology"/>
<dbReference type="InterPro" id="IPR005531">
    <property type="entry name" value="Asp23"/>
</dbReference>
<dbReference type="Proteomes" id="UP000284219">
    <property type="component" value="Unassembled WGS sequence"/>
</dbReference>
<protein>
    <recommendedName>
        <fullName evidence="5">Alkaline shock response membrane anchor protein AmaP</fullName>
    </recommendedName>
</protein>
<reference evidence="3 4" key="1">
    <citation type="submission" date="2016-08" db="EMBL/GenBank/DDBJ databases">
        <title>Novel Firmicute Genomes.</title>
        <authorList>
            <person name="Poppleton D.I."/>
            <person name="Gribaldo S."/>
        </authorList>
    </citation>
    <scope>NUCLEOTIDE SEQUENCE [LARGE SCALE GENOMIC DNA]</scope>
    <source>
        <strain evidence="3 4">RAOx-1</strain>
    </source>
</reference>
<dbReference type="NCBIfam" id="NF033218">
    <property type="entry name" value="anchor_AmaP"/>
    <property type="match status" value="1"/>
</dbReference>
<comment type="caution">
    <text evidence="3">The sequence shown here is derived from an EMBL/GenBank/DDBJ whole genome shotgun (WGS) entry which is preliminary data.</text>
</comment>
<gene>
    <name evidence="3" type="ORF">BEP19_01140</name>
</gene>
<dbReference type="OrthoDB" id="1716040at2"/>
<evidence type="ECO:0000256" key="1">
    <source>
        <dbReference type="ARBA" id="ARBA00005721"/>
    </source>
</evidence>
<dbReference type="EMBL" id="MCHY01000006">
    <property type="protein sequence ID" value="RKD25579.1"/>
    <property type="molecule type" value="Genomic_DNA"/>
</dbReference>
<dbReference type="RefSeq" id="WP_120188248.1">
    <property type="nucleotide sequence ID" value="NZ_MCHY01000006.1"/>
</dbReference>
<feature type="transmembrane region" description="Helical" evidence="2">
    <location>
        <begin position="51"/>
        <end position="69"/>
    </location>
</feature>
<evidence type="ECO:0000256" key="2">
    <source>
        <dbReference type="SAM" id="Phobius"/>
    </source>
</evidence>
<evidence type="ECO:0000313" key="3">
    <source>
        <dbReference type="EMBL" id="RKD25579.1"/>
    </source>
</evidence>
<dbReference type="Pfam" id="PF03780">
    <property type="entry name" value="Asp23"/>
    <property type="match status" value="1"/>
</dbReference>
<keyword evidence="4" id="KW-1185">Reference proteome</keyword>
<name>A0A419SMY7_9BACL</name>
<dbReference type="AlphaFoldDB" id="A0A419SMY7"/>
<evidence type="ECO:0000313" key="4">
    <source>
        <dbReference type="Proteomes" id="UP000284219"/>
    </source>
</evidence>
<organism evidence="3 4">
    <name type="scientific">Ammoniphilus oxalaticus</name>
    <dbReference type="NCBI Taxonomy" id="66863"/>
    <lineage>
        <taxon>Bacteria</taxon>
        <taxon>Bacillati</taxon>
        <taxon>Bacillota</taxon>
        <taxon>Bacilli</taxon>
        <taxon>Bacillales</taxon>
        <taxon>Paenibacillaceae</taxon>
        <taxon>Aneurinibacillus group</taxon>
        <taxon>Ammoniphilus</taxon>
    </lineage>
</organism>
<comment type="similarity">
    <text evidence="1">Belongs to the asp23 family.</text>
</comment>
<evidence type="ECO:0008006" key="5">
    <source>
        <dbReference type="Google" id="ProtNLM"/>
    </source>
</evidence>
<keyword evidence="2" id="KW-1133">Transmembrane helix</keyword>
<feature type="transmembrane region" description="Helical" evidence="2">
    <location>
        <begin position="7"/>
        <end position="31"/>
    </location>
</feature>
<sequence>MNLFDRFILTLYSLALTIVSVVVMAVTVQIVPYRLVLENLQAVYSVGNIRYTYFTVAFIFFLISLKFLFQGFRVRGKRDSKTGKAAIAQNTEIGQVRISTNTLDSIILKATRRVRGVREAKSTVTTDETGTTILLQVAVDGETSIPTIVEETQKNVKEQVEKIVGIEVRQIDVKITEVAQQASTRLSRVE</sequence>
<keyword evidence="2" id="KW-0472">Membrane</keyword>
<keyword evidence="2" id="KW-0812">Transmembrane</keyword>